<sequence length="372" mass="40722">MASSSTLGCGIAAAGVCPSAASSEIPSSAVVVGRRVNLEFPPPPPYPPPQNGLQASQQQHLEQLEQQRYHRSLMHHHRTALHDAYSYAYYEPGSSQTSPQSCSSTLLRQHQEYHAAQPSYQGYRMQEPHKRHTYVTRYGTEENIYEEISEIGQQLLLAPDEMGATACGGDLDSGFSGSSSASYRSGLGSLRRCAAIGRTSTPEILMSNGHPHHLLNCGAPQSHQRSSKTKAAMIWKKGWKGWKKLQQGLASGTQPGNSSSSQKTDVSPPERLQSRDFARAALVEVHGSVVLVLVVVHRDAEKLLRVQFLFLVLLLVVGWLTGRFGRRSRSAAEDLVYSSVERPGYVVRLVLVPVNGILQLLARGEIDAFLKS</sequence>
<organism evidence="3 4">
    <name type="scientific">Trichomalopsis sarcophagae</name>
    <dbReference type="NCBI Taxonomy" id="543379"/>
    <lineage>
        <taxon>Eukaryota</taxon>
        <taxon>Metazoa</taxon>
        <taxon>Ecdysozoa</taxon>
        <taxon>Arthropoda</taxon>
        <taxon>Hexapoda</taxon>
        <taxon>Insecta</taxon>
        <taxon>Pterygota</taxon>
        <taxon>Neoptera</taxon>
        <taxon>Endopterygota</taxon>
        <taxon>Hymenoptera</taxon>
        <taxon>Apocrita</taxon>
        <taxon>Proctotrupomorpha</taxon>
        <taxon>Chalcidoidea</taxon>
        <taxon>Pteromalidae</taxon>
        <taxon>Pteromalinae</taxon>
        <taxon>Trichomalopsis</taxon>
    </lineage>
</organism>
<evidence type="ECO:0000256" key="2">
    <source>
        <dbReference type="SAM" id="Phobius"/>
    </source>
</evidence>
<keyword evidence="2" id="KW-0812">Transmembrane</keyword>
<dbReference type="OrthoDB" id="7987013at2759"/>
<keyword evidence="2" id="KW-0472">Membrane</keyword>
<protein>
    <submittedName>
        <fullName evidence="3">Uncharacterized protein</fullName>
    </submittedName>
</protein>
<reference evidence="3 4" key="1">
    <citation type="journal article" date="2017" name="Curr. Biol.">
        <title>The Evolution of Venom by Co-option of Single-Copy Genes.</title>
        <authorList>
            <person name="Martinson E.O."/>
            <person name="Mrinalini"/>
            <person name="Kelkar Y.D."/>
            <person name="Chang C.H."/>
            <person name="Werren J.H."/>
        </authorList>
    </citation>
    <scope>NUCLEOTIDE SEQUENCE [LARGE SCALE GENOMIC DNA]</scope>
    <source>
        <strain evidence="3 4">Alberta</strain>
        <tissue evidence="3">Whole body</tissue>
    </source>
</reference>
<keyword evidence="4" id="KW-1185">Reference proteome</keyword>
<feature type="region of interest" description="Disordered" evidence="1">
    <location>
        <begin position="39"/>
        <end position="58"/>
    </location>
</feature>
<feature type="region of interest" description="Disordered" evidence="1">
    <location>
        <begin position="248"/>
        <end position="270"/>
    </location>
</feature>
<feature type="compositionally biased region" description="Polar residues" evidence="1">
    <location>
        <begin position="250"/>
        <end position="265"/>
    </location>
</feature>
<comment type="caution">
    <text evidence="3">The sequence shown here is derived from an EMBL/GenBank/DDBJ whole genome shotgun (WGS) entry which is preliminary data.</text>
</comment>
<dbReference type="Proteomes" id="UP000215335">
    <property type="component" value="Unassembled WGS sequence"/>
</dbReference>
<evidence type="ECO:0000256" key="1">
    <source>
        <dbReference type="SAM" id="MobiDB-lite"/>
    </source>
</evidence>
<feature type="compositionally biased region" description="Pro residues" evidence="1">
    <location>
        <begin position="40"/>
        <end position="50"/>
    </location>
</feature>
<keyword evidence="2" id="KW-1133">Transmembrane helix</keyword>
<dbReference type="EMBL" id="NNAY01000281">
    <property type="protein sequence ID" value="OXU29521.1"/>
    <property type="molecule type" value="Genomic_DNA"/>
</dbReference>
<dbReference type="STRING" id="543379.A0A232FFI2"/>
<gene>
    <name evidence="3" type="ORF">TSAR_007747</name>
</gene>
<evidence type="ECO:0000313" key="4">
    <source>
        <dbReference type="Proteomes" id="UP000215335"/>
    </source>
</evidence>
<feature type="transmembrane region" description="Helical" evidence="2">
    <location>
        <begin position="308"/>
        <end position="325"/>
    </location>
</feature>
<accession>A0A232FFI2</accession>
<proteinExistence type="predicted"/>
<name>A0A232FFI2_9HYME</name>
<dbReference type="AlphaFoldDB" id="A0A232FFI2"/>
<evidence type="ECO:0000313" key="3">
    <source>
        <dbReference type="EMBL" id="OXU29521.1"/>
    </source>
</evidence>